<feature type="compositionally biased region" description="Polar residues" evidence="3">
    <location>
        <begin position="193"/>
        <end position="204"/>
    </location>
</feature>
<evidence type="ECO:0000256" key="3">
    <source>
        <dbReference type="SAM" id="MobiDB-lite"/>
    </source>
</evidence>
<evidence type="ECO:0000256" key="1">
    <source>
        <dbReference type="PROSITE-ProRule" id="PRU00042"/>
    </source>
</evidence>
<reference evidence="5" key="1">
    <citation type="submission" date="2020-11" db="EMBL/GenBank/DDBJ databases">
        <authorList>
            <consortium name="DOE Joint Genome Institute"/>
            <person name="Ahrendt S."/>
            <person name="Riley R."/>
            <person name="Andreopoulos W."/>
            <person name="LaButti K."/>
            <person name="Pangilinan J."/>
            <person name="Ruiz-duenas F.J."/>
            <person name="Barrasa J.M."/>
            <person name="Sanchez-Garcia M."/>
            <person name="Camarero S."/>
            <person name="Miyauchi S."/>
            <person name="Serrano A."/>
            <person name="Linde D."/>
            <person name="Babiker R."/>
            <person name="Drula E."/>
            <person name="Ayuso-Fernandez I."/>
            <person name="Pacheco R."/>
            <person name="Padilla G."/>
            <person name="Ferreira P."/>
            <person name="Barriuso J."/>
            <person name="Kellner H."/>
            <person name="Castanera R."/>
            <person name="Alfaro M."/>
            <person name="Ramirez L."/>
            <person name="Pisabarro A.G."/>
            <person name="Kuo A."/>
            <person name="Tritt A."/>
            <person name="Lipzen A."/>
            <person name="He G."/>
            <person name="Yan M."/>
            <person name="Ng V."/>
            <person name="Cullen D."/>
            <person name="Martin F."/>
            <person name="Rosso M.-N."/>
            <person name="Henrissat B."/>
            <person name="Hibbett D."/>
            <person name="Martinez A.T."/>
            <person name="Grigoriev I.V."/>
        </authorList>
    </citation>
    <scope>NUCLEOTIDE SEQUENCE</scope>
    <source>
        <strain evidence="5">AH 44721</strain>
    </source>
</reference>
<protein>
    <recommendedName>
        <fullName evidence="4">C2H2-type domain-containing protein</fullName>
    </recommendedName>
</protein>
<keyword evidence="1" id="KW-0479">Metal-binding</keyword>
<sequence>MLQYINGLYVEDSFGMTYSGAVNIPSGLVVPNEEFENMQLGLRNASGVEGVVDSYMDPHRGEVPTAFQPISPFFPSCSGLSHRDLLALWPAMPLSAYYPGGEPQNSVHLSKLQSGTESHAIQVSSGDYSSFFSPRMGITSLASMDTVPSLFTPIGTHVARNPMVMPSSVVPPIHVENTSFLPSRRATSLDPALTTSRSALPSSVKTKRKSRSEPSTPNVKQRRQPKIKTKVQKRPCPLCFTLLSPTTCLKRHFAKLDHGGLGYTCRFCSKIIGREDSLRRHEQNKHKEELECERIEDERRKCELAMAVRNFL</sequence>
<dbReference type="PROSITE" id="PS50157">
    <property type="entry name" value="ZINC_FINGER_C2H2_2"/>
    <property type="match status" value="1"/>
</dbReference>
<organism evidence="5 6">
    <name type="scientific">Gymnopilus junonius</name>
    <name type="common">Spectacular rustgill mushroom</name>
    <name type="synonym">Gymnopilus spectabilis subsp. junonius</name>
    <dbReference type="NCBI Taxonomy" id="109634"/>
    <lineage>
        <taxon>Eukaryota</taxon>
        <taxon>Fungi</taxon>
        <taxon>Dikarya</taxon>
        <taxon>Basidiomycota</taxon>
        <taxon>Agaricomycotina</taxon>
        <taxon>Agaricomycetes</taxon>
        <taxon>Agaricomycetidae</taxon>
        <taxon>Agaricales</taxon>
        <taxon>Agaricineae</taxon>
        <taxon>Hymenogastraceae</taxon>
        <taxon>Gymnopilus</taxon>
    </lineage>
</organism>
<dbReference type="GO" id="GO:0008270">
    <property type="term" value="F:zinc ion binding"/>
    <property type="evidence" value="ECO:0007669"/>
    <property type="project" value="UniProtKB-KW"/>
</dbReference>
<name>A0A9P5NGE3_GYMJU</name>
<evidence type="ECO:0000259" key="4">
    <source>
        <dbReference type="PROSITE" id="PS50157"/>
    </source>
</evidence>
<dbReference type="AlphaFoldDB" id="A0A9P5NGE3"/>
<evidence type="ECO:0000313" key="6">
    <source>
        <dbReference type="Proteomes" id="UP000724874"/>
    </source>
</evidence>
<dbReference type="EMBL" id="JADNYJ010000098">
    <property type="protein sequence ID" value="KAF8886079.1"/>
    <property type="molecule type" value="Genomic_DNA"/>
</dbReference>
<feature type="coiled-coil region" evidence="2">
    <location>
        <begin position="278"/>
        <end position="305"/>
    </location>
</feature>
<feature type="domain" description="C2H2-type" evidence="4">
    <location>
        <begin position="263"/>
        <end position="291"/>
    </location>
</feature>
<dbReference type="Proteomes" id="UP000724874">
    <property type="component" value="Unassembled WGS sequence"/>
</dbReference>
<comment type="caution">
    <text evidence="5">The sequence shown here is derived from an EMBL/GenBank/DDBJ whole genome shotgun (WGS) entry which is preliminary data.</text>
</comment>
<gene>
    <name evidence="5" type="ORF">CPB84DRAFT_1964630</name>
</gene>
<keyword evidence="2" id="KW-0175">Coiled coil</keyword>
<evidence type="ECO:0000313" key="5">
    <source>
        <dbReference type="EMBL" id="KAF8886079.1"/>
    </source>
</evidence>
<dbReference type="PROSITE" id="PS00028">
    <property type="entry name" value="ZINC_FINGER_C2H2_1"/>
    <property type="match status" value="1"/>
</dbReference>
<feature type="region of interest" description="Disordered" evidence="3">
    <location>
        <begin position="184"/>
        <end position="228"/>
    </location>
</feature>
<keyword evidence="1" id="KW-0862">Zinc</keyword>
<keyword evidence="6" id="KW-1185">Reference proteome</keyword>
<dbReference type="InterPro" id="IPR013087">
    <property type="entry name" value="Znf_C2H2_type"/>
</dbReference>
<evidence type="ECO:0000256" key="2">
    <source>
        <dbReference type="SAM" id="Coils"/>
    </source>
</evidence>
<proteinExistence type="predicted"/>
<accession>A0A9P5NGE3</accession>
<keyword evidence="1" id="KW-0863">Zinc-finger</keyword>
<dbReference type="Gene3D" id="3.30.160.60">
    <property type="entry name" value="Classic Zinc Finger"/>
    <property type="match status" value="1"/>
</dbReference>